<feature type="region of interest" description="Disordered" evidence="1">
    <location>
        <begin position="83"/>
        <end position="131"/>
    </location>
</feature>
<sequence>MLLRVVSFACVAVCAVHAAPLRSLPRDDYAPIAAARECGPVPDFVTKYAPVLYLESQDNYYMTDPIDLFSHVTVLNDAGGKVAGPTPLSPSNLDQYPGGSTYLTSNDNPETNPAWQHGLPPDAATQRSPSPATVVITPPQGPESTVDVHYMFFYAFNRGPKVLGRHYGSHVGDWESVTIRFAKAGTPSQMWYSQHSGGEAVAFSAVEKTRDGKPIVYVARGSHANYINNGVNGDHPYALPFGILKDITSNPAGGAKILDVAKNYRAYCYGPSSSNRDTNIFTPAPSTDVQDVAWLNFRGRWGDKQYPKSDKRQYSFAGQWHYVDGPTGPVMKNLIRPDICAKLTNAGCEVQSKNFVKEMPEYALPREYPDWGANASA</sequence>
<reference evidence="3 4" key="1">
    <citation type="journal article" date="2019" name="Sci. Rep.">
        <title>Comparative genomics of chytrid fungi reveal insights into the obligate biotrophic and pathogenic lifestyle of Synchytrium endobioticum.</title>
        <authorList>
            <person name="van de Vossenberg B.T.L.H."/>
            <person name="Warris S."/>
            <person name="Nguyen H.D.T."/>
            <person name="van Gent-Pelzer M.P.E."/>
            <person name="Joly D.L."/>
            <person name="van de Geest H.C."/>
            <person name="Bonants P.J.M."/>
            <person name="Smith D.S."/>
            <person name="Levesque C.A."/>
            <person name="van der Lee T.A.J."/>
        </authorList>
    </citation>
    <scope>NUCLEOTIDE SEQUENCE [LARGE SCALE GENOMIC DNA]</scope>
    <source>
        <strain evidence="3 4">CBS 809.83</strain>
    </source>
</reference>
<dbReference type="EMBL" id="QEAQ01000054">
    <property type="protein sequence ID" value="TPX57310.1"/>
    <property type="molecule type" value="Genomic_DNA"/>
</dbReference>
<evidence type="ECO:0008006" key="5">
    <source>
        <dbReference type="Google" id="ProtNLM"/>
    </source>
</evidence>
<evidence type="ECO:0000313" key="4">
    <source>
        <dbReference type="Proteomes" id="UP000318582"/>
    </source>
</evidence>
<dbReference type="Pfam" id="PF06101">
    <property type="entry name" value="Vps62"/>
    <property type="match status" value="1"/>
</dbReference>
<evidence type="ECO:0000256" key="1">
    <source>
        <dbReference type="SAM" id="MobiDB-lite"/>
    </source>
</evidence>
<organism evidence="3 4">
    <name type="scientific">Powellomyces hirtus</name>
    <dbReference type="NCBI Taxonomy" id="109895"/>
    <lineage>
        <taxon>Eukaryota</taxon>
        <taxon>Fungi</taxon>
        <taxon>Fungi incertae sedis</taxon>
        <taxon>Chytridiomycota</taxon>
        <taxon>Chytridiomycota incertae sedis</taxon>
        <taxon>Chytridiomycetes</taxon>
        <taxon>Spizellomycetales</taxon>
        <taxon>Powellomycetaceae</taxon>
        <taxon>Powellomyces</taxon>
    </lineage>
</organism>
<keyword evidence="2" id="KW-0732">Signal</keyword>
<gene>
    <name evidence="3" type="ORF">PhCBS80983_g03922</name>
</gene>
<evidence type="ECO:0000256" key="2">
    <source>
        <dbReference type="SAM" id="SignalP"/>
    </source>
</evidence>
<dbReference type="AlphaFoldDB" id="A0A507E2H9"/>
<protein>
    <recommendedName>
        <fullName evidence="5">Vacuolar protein sorting-associated protein 62</fullName>
    </recommendedName>
</protein>
<accession>A0A507E2H9</accession>
<dbReference type="InterPro" id="IPR009291">
    <property type="entry name" value="Vps62"/>
</dbReference>
<name>A0A507E2H9_9FUNG</name>
<dbReference type="Proteomes" id="UP000318582">
    <property type="component" value="Unassembled WGS sequence"/>
</dbReference>
<evidence type="ECO:0000313" key="3">
    <source>
        <dbReference type="EMBL" id="TPX57310.1"/>
    </source>
</evidence>
<feature type="compositionally biased region" description="Polar residues" evidence="1">
    <location>
        <begin position="101"/>
        <end position="114"/>
    </location>
</feature>
<feature type="chain" id="PRO_5021200143" description="Vacuolar protein sorting-associated protein 62" evidence="2">
    <location>
        <begin position="19"/>
        <end position="377"/>
    </location>
</feature>
<comment type="caution">
    <text evidence="3">The sequence shown here is derived from an EMBL/GenBank/DDBJ whole genome shotgun (WGS) entry which is preliminary data.</text>
</comment>
<proteinExistence type="predicted"/>
<dbReference type="PANTHER" id="PTHR48174">
    <property type="entry name" value="DUF946 FAMILY PROTEIN"/>
    <property type="match status" value="1"/>
</dbReference>
<keyword evidence="4" id="KW-1185">Reference proteome</keyword>
<dbReference type="STRING" id="109895.A0A507E2H9"/>
<dbReference type="PANTHER" id="PTHR48174:SF5">
    <property type="entry name" value="VACUOLAR PROTEIN SORTING-ASSOCIATED PROTEIN 62"/>
    <property type="match status" value="1"/>
</dbReference>
<feature type="signal peptide" evidence="2">
    <location>
        <begin position="1"/>
        <end position="18"/>
    </location>
</feature>